<reference evidence="5" key="1">
    <citation type="submission" date="2020-06" db="EMBL/GenBank/DDBJ databases">
        <title>Draft genome of Bugula neritina, a colonial animal packing powerful symbionts and potential medicines.</title>
        <authorList>
            <person name="Rayko M."/>
        </authorList>
    </citation>
    <scope>NUCLEOTIDE SEQUENCE [LARGE SCALE GENOMIC DNA]</scope>
    <source>
        <strain evidence="5">Kwan_BN1</strain>
    </source>
</reference>
<dbReference type="GO" id="GO:0005737">
    <property type="term" value="C:cytoplasm"/>
    <property type="evidence" value="ECO:0007669"/>
    <property type="project" value="TreeGrafter"/>
</dbReference>
<dbReference type="PANTHER" id="PTHR11079">
    <property type="entry name" value="CYTOSINE DEAMINASE FAMILY MEMBER"/>
    <property type="match status" value="1"/>
</dbReference>
<gene>
    <name evidence="5" type="ORF">EB796_015968</name>
</gene>
<keyword evidence="3" id="KW-0862">Zinc</keyword>
<keyword evidence="1" id="KW-0479">Metal-binding</keyword>
<dbReference type="PROSITE" id="PS00903">
    <property type="entry name" value="CYT_DCMP_DEAMINASES_1"/>
    <property type="match status" value="1"/>
</dbReference>
<proteinExistence type="predicted"/>
<evidence type="ECO:0000256" key="1">
    <source>
        <dbReference type="ARBA" id="ARBA00022723"/>
    </source>
</evidence>
<comment type="caution">
    <text evidence="5">The sequence shown here is derived from an EMBL/GenBank/DDBJ whole genome shotgun (WGS) entry which is preliminary data.</text>
</comment>
<evidence type="ECO:0000313" key="5">
    <source>
        <dbReference type="EMBL" id="KAF6025717.1"/>
    </source>
</evidence>
<protein>
    <submittedName>
        <fullName evidence="5">ADAT2</fullName>
    </submittedName>
</protein>
<dbReference type="PANTHER" id="PTHR11079:SF149">
    <property type="entry name" value="TRNA-SPECIFIC ADENOSINE DEAMINASE 2"/>
    <property type="match status" value="1"/>
</dbReference>
<dbReference type="SUPFAM" id="SSF53927">
    <property type="entry name" value="Cytidine deaminase-like"/>
    <property type="match status" value="1"/>
</dbReference>
<dbReference type="InterPro" id="IPR016193">
    <property type="entry name" value="Cytidine_deaminase-like"/>
</dbReference>
<feature type="domain" description="CMP/dCMP-type deaminase" evidence="4">
    <location>
        <begin position="6"/>
        <end position="122"/>
    </location>
</feature>
<dbReference type="InterPro" id="IPR016192">
    <property type="entry name" value="APOBEC/CMP_deaminase_Zn-bd"/>
</dbReference>
<evidence type="ECO:0000313" key="6">
    <source>
        <dbReference type="Proteomes" id="UP000593567"/>
    </source>
</evidence>
<dbReference type="PROSITE" id="PS51747">
    <property type="entry name" value="CYT_DCMP_DEAMINASES_2"/>
    <property type="match status" value="1"/>
</dbReference>
<sequence length="173" mass="18907">MDLFGEANKYWMSKALNEAKKALDRGEVPVGCIFVCNNEVLSTGSNKVTETKNATQHAEIVAIDEIIEQCISKGEDNENLFNSTTLYVTVEPCIMCAAALRLVGIGTVVFGCHNDRFGGCGSVKNVSQDDIPQYGKPLNTISGIYSEESIELLKQFYKGENPNAPGHKKKIKV</sequence>
<dbReference type="GO" id="GO:0005634">
    <property type="term" value="C:nucleus"/>
    <property type="evidence" value="ECO:0007669"/>
    <property type="project" value="TreeGrafter"/>
</dbReference>
<dbReference type="GO" id="GO:0002100">
    <property type="term" value="P:tRNA wobble adenosine to inosine editing"/>
    <property type="evidence" value="ECO:0007669"/>
    <property type="project" value="TreeGrafter"/>
</dbReference>
<dbReference type="OrthoDB" id="408702at2759"/>
<dbReference type="Gene3D" id="3.40.140.10">
    <property type="entry name" value="Cytidine Deaminase, domain 2"/>
    <property type="match status" value="1"/>
</dbReference>
<evidence type="ECO:0000256" key="3">
    <source>
        <dbReference type="ARBA" id="ARBA00022833"/>
    </source>
</evidence>
<keyword evidence="6" id="KW-1185">Reference proteome</keyword>
<organism evidence="5 6">
    <name type="scientific">Bugula neritina</name>
    <name type="common">Brown bryozoan</name>
    <name type="synonym">Sertularia neritina</name>
    <dbReference type="NCBI Taxonomy" id="10212"/>
    <lineage>
        <taxon>Eukaryota</taxon>
        <taxon>Metazoa</taxon>
        <taxon>Spiralia</taxon>
        <taxon>Lophotrochozoa</taxon>
        <taxon>Bryozoa</taxon>
        <taxon>Gymnolaemata</taxon>
        <taxon>Cheilostomatida</taxon>
        <taxon>Flustrina</taxon>
        <taxon>Buguloidea</taxon>
        <taxon>Bugulidae</taxon>
        <taxon>Bugula</taxon>
    </lineage>
</organism>
<dbReference type="InterPro" id="IPR002125">
    <property type="entry name" value="CMP_dCMP_dom"/>
</dbReference>
<dbReference type="Pfam" id="PF00383">
    <property type="entry name" value="dCMP_cyt_deam_1"/>
    <property type="match status" value="1"/>
</dbReference>
<evidence type="ECO:0000256" key="2">
    <source>
        <dbReference type="ARBA" id="ARBA00022801"/>
    </source>
</evidence>
<dbReference type="GO" id="GO:0008270">
    <property type="term" value="F:zinc ion binding"/>
    <property type="evidence" value="ECO:0007669"/>
    <property type="project" value="InterPro"/>
</dbReference>
<evidence type="ECO:0000259" key="4">
    <source>
        <dbReference type="PROSITE" id="PS51747"/>
    </source>
</evidence>
<dbReference type="GO" id="GO:0052717">
    <property type="term" value="F:tRNA-specific adenosine-34 deaminase activity"/>
    <property type="evidence" value="ECO:0007669"/>
    <property type="project" value="TreeGrafter"/>
</dbReference>
<accession>A0A7J7JI19</accession>
<dbReference type="Proteomes" id="UP000593567">
    <property type="component" value="Unassembled WGS sequence"/>
</dbReference>
<dbReference type="CDD" id="cd01285">
    <property type="entry name" value="nucleoside_deaminase"/>
    <property type="match status" value="1"/>
</dbReference>
<name>A0A7J7JI19_BUGNE</name>
<dbReference type="EMBL" id="VXIV02002437">
    <property type="protein sequence ID" value="KAF6025717.1"/>
    <property type="molecule type" value="Genomic_DNA"/>
</dbReference>
<dbReference type="AlphaFoldDB" id="A0A7J7JI19"/>
<keyword evidence="2" id="KW-0378">Hydrolase</keyword>